<gene>
    <name evidence="1" type="ORF">E5990_09420</name>
</gene>
<comment type="caution">
    <text evidence="1">The sequence shown here is derived from an EMBL/GenBank/DDBJ whole genome shotgun (WGS) entry which is preliminary data.</text>
</comment>
<evidence type="ECO:0000313" key="2">
    <source>
        <dbReference type="Proteomes" id="UP000305401"/>
    </source>
</evidence>
<dbReference type="Proteomes" id="UP000305401">
    <property type="component" value="Unassembled WGS sequence"/>
</dbReference>
<name>A0AC61S3F5_9BACT</name>
<evidence type="ECO:0000313" key="1">
    <source>
        <dbReference type="EMBL" id="THG45014.1"/>
    </source>
</evidence>
<accession>A0AC61S3F5</accession>
<dbReference type="EMBL" id="SSTG01000147">
    <property type="protein sequence ID" value="THG45014.1"/>
    <property type="molecule type" value="Genomic_DNA"/>
</dbReference>
<sequence length="296" mass="31874">MKKLFLAAGAALMVMGVTSCSKKSGVSAEDKAFDDSLACAWGQMVGYQANQMAGSNPTQKLDKEAYIRGIQAAMLVDTADQSYLQGLEMGSRLARQRYYAMKELDVNVDAELWMKNFRKNFMADSLADNVQDVMTGFQILAQRAEQRAQDRKDAELENSDDSQANIKAGNAYVDSLKAAGAQLQTSETGLVYVIENAGEGEKVKDNDRVVVNYKGSFTNGHVFDASEKHGGTATFSPSNVVPGFGEGLKMLSKGGKATLYIPGKLAYGVHGNPGAGIGPNQMLVFEVEVVDINPNK</sequence>
<organism evidence="1 2">
    <name type="scientific">Muribaculum caecicola</name>
    <dbReference type="NCBI Taxonomy" id="3038144"/>
    <lineage>
        <taxon>Bacteria</taxon>
        <taxon>Pseudomonadati</taxon>
        <taxon>Bacteroidota</taxon>
        <taxon>Bacteroidia</taxon>
        <taxon>Bacteroidales</taxon>
        <taxon>Muribaculaceae</taxon>
        <taxon>Muribaculum</taxon>
    </lineage>
</organism>
<protein>
    <submittedName>
        <fullName evidence="1">Uncharacterized protein</fullName>
    </submittedName>
</protein>
<proteinExistence type="predicted"/>
<keyword evidence="2" id="KW-1185">Reference proteome</keyword>
<reference evidence="1" key="1">
    <citation type="submission" date="2019-04" db="EMBL/GenBank/DDBJ databases">
        <title>Microbes associate with the intestines of laboratory mice.</title>
        <authorList>
            <person name="Navarre W."/>
            <person name="Wong E."/>
            <person name="Huang K.C."/>
            <person name="Tropini C."/>
            <person name="Ng K."/>
            <person name="Yu B."/>
        </authorList>
    </citation>
    <scope>NUCLEOTIDE SEQUENCE</scope>
    <source>
        <strain evidence="1">NM86_A22</strain>
    </source>
</reference>